<feature type="compositionally biased region" description="Low complexity" evidence="1">
    <location>
        <begin position="206"/>
        <end position="219"/>
    </location>
</feature>
<dbReference type="GeneID" id="70228425"/>
<dbReference type="RefSeq" id="XP_046056951.1">
    <property type="nucleotide sequence ID" value="XM_046198471.1"/>
</dbReference>
<evidence type="ECO:0000256" key="1">
    <source>
        <dbReference type="SAM" id="MobiDB-lite"/>
    </source>
</evidence>
<comment type="caution">
    <text evidence="2">The sequence shown here is derived from an EMBL/GenBank/DDBJ whole genome shotgun (WGS) entry which is preliminary data.</text>
</comment>
<feature type="compositionally biased region" description="Low complexity" evidence="1">
    <location>
        <begin position="232"/>
        <end position="244"/>
    </location>
</feature>
<dbReference type="Proteomes" id="UP000720189">
    <property type="component" value="Unassembled WGS sequence"/>
</dbReference>
<dbReference type="OrthoDB" id="5073709at2759"/>
<reference evidence="2" key="1">
    <citation type="journal article" date="2021" name="Nat. Commun.">
        <title>Genetic determinants of endophytism in the Arabidopsis root mycobiome.</title>
        <authorList>
            <person name="Mesny F."/>
            <person name="Miyauchi S."/>
            <person name="Thiergart T."/>
            <person name="Pickel B."/>
            <person name="Atanasova L."/>
            <person name="Karlsson M."/>
            <person name="Huettel B."/>
            <person name="Barry K.W."/>
            <person name="Haridas S."/>
            <person name="Chen C."/>
            <person name="Bauer D."/>
            <person name="Andreopoulos W."/>
            <person name="Pangilinan J."/>
            <person name="LaButti K."/>
            <person name="Riley R."/>
            <person name="Lipzen A."/>
            <person name="Clum A."/>
            <person name="Drula E."/>
            <person name="Henrissat B."/>
            <person name="Kohler A."/>
            <person name="Grigoriev I.V."/>
            <person name="Martin F.M."/>
            <person name="Hacquard S."/>
        </authorList>
    </citation>
    <scope>NUCLEOTIDE SEQUENCE</scope>
    <source>
        <strain evidence="2">MPI-CAGE-AT-0023</strain>
    </source>
</reference>
<accession>A0A9P9KXJ0</accession>
<protein>
    <submittedName>
        <fullName evidence="2">Uncharacterized protein</fullName>
    </submittedName>
</protein>
<proteinExistence type="predicted"/>
<evidence type="ECO:0000313" key="2">
    <source>
        <dbReference type="EMBL" id="KAH7270183.1"/>
    </source>
</evidence>
<feature type="region of interest" description="Disordered" evidence="1">
    <location>
        <begin position="205"/>
        <end position="276"/>
    </location>
</feature>
<sequence length="401" mass="44077">MAAQQEEDWAFSCSGLAYNTGKPGRAKSLVIKVRHGNRNSKESIGSFNNLDTEVSQDGFSDREVNFDMGTTNIQDLALVVGECFEKDDDEILGENYLKNTPRANSVQTFNSEVHAHIRTRESAFVVRLVKDGSNRVRYFTLKNKKNGLCEFKPLSSINYHFKKFMFYSEFVVGERQSIREIQRAHIRDTITELLKGIVEDLDKPDSLGSSGLSESDPSSTAHQISAPENEPTTSAETESMTTMAFNGEIRPPQNFDGSLGAEEAALNPSNSEGHVGTVAEESIKKIRQLGEGGMTMTVATEFVHGFKILWPEAMTPFTEHIVTPEAIIQLDTGISNGALSMVISPALPASTIIVDAFLRTFILLFCDKASTSTFNDNPTLLADAIVRAYRIAEAIAGSPFQ</sequence>
<keyword evidence="3" id="KW-1185">Reference proteome</keyword>
<name>A0A9P9KXJ0_FUSRE</name>
<dbReference type="AlphaFoldDB" id="A0A9P9KXJ0"/>
<dbReference type="EMBL" id="JAGMUX010000001">
    <property type="protein sequence ID" value="KAH7270183.1"/>
    <property type="molecule type" value="Genomic_DNA"/>
</dbReference>
<gene>
    <name evidence="2" type="ORF">BKA55DRAFT_683247</name>
</gene>
<organism evidence="2 3">
    <name type="scientific">Fusarium redolens</name>
    <dbReference type="NCBI Taxonomy" id="48865"/>
    <lineage>
        <taxon>Eukaryota</taxon>
        <taxon>Fungi</taxon>
        <taxon>Dikarya</taxon>
        <taxon>Ascomycota</taxon>
        <taxon>Pezizomycotina</taxon>
        <taxon>Sordariomycetes</taxon>
        <taxon>Hypocreomycetidae</taxon>
        <taxon>Hypocreales</taxon>
        <taxon>Nectriaceae</taxon>
        <taxon>Fusarium</taxon>
        <taxon>Fusarium redolens species complex</taxon>
    </lineage>
</organism>
<evidence type="ECO:0000313" key="3">
    <source>
        <dbReference type="Proteomes" id="UP000720189"/>
    </source>
</evidence>